<keyword evidence="3" id="KW-0690">Ribosome biogenesis</keyword>
<evidence type="ECO:0000259" key="21">
    <source>
        <dbReference type="PROSITE" id="PS51195"/>
    </source>
</evidence>
<comment type="catalytic activity">
    <reaction evidence="15">
        <text>ATP + H2O = ADP + phosphate + H(+)</text>
        <dbReference type="Rhea" id="RHEA:13065"/>
        <dbReference type="ChEBI" id="CHEBI:15377"/>
        <dbReference type="ChEBI" id="CHEBI:15378"/>
        <dbReference type="ChEBI" id="CHEBI:30616"/>
        <dbReference type="ChEBI" id="CHEBI:43474"/>
        <dbReference type="ChEBI" id="CHEBI:456216"/>
        <dbReference type="EC" id="3.6.4.13"/>
    </reaction>
</comment>
<evidence type="ECO:0000259" key="19">
    <source>
        <dbReference type="PROSITE" id="PS51192"/>
    </source>
</evidence>
<dbReference type="PROSITE" id="PS51195">
    <property type="entry name" value="Q_MOTIF"/>
    <property type="match status" value="1"/>
</dbReference>
<dbReference type="PROSITE" id="PS00039">
    <property type="entry name" value="DEAD_ATP_HELICASE"/>
    <property type="match status" value="1"/>
</dbReference>
<evidence type="ECO:0000256" key="5">
    <source>
        <dbReference type="ARBA" id="ARBA00022801"/>
    </source>
</evidence>
<dbReference type="InterPro" id="IPR044765">
    <property type="entry name" value="DDX47/Rrp3_DEADc"/>
</dbReference>
<evidence type="ECO:0000256" key="9">
    <source>
        <dbReference type="ARBA" id="ARBA00023242"/>
    </source>
</evidence>
<evidence type="ECO:0000256" key="4">
    <source>
        <dbReference type="ARBA" id="ARBA00022741"/>
    </source>
</evidence>
<dbReference type="GO" id="GO:0003724">
    <property type="term" value="F:RNA helicase activity"/>
    <property type="evidence" value="ECO:0007669"/>
    <property type="project" value="UniProtKB-EC"/>
</dbReference>
<dbReference type="SMART" id="SM00487">
    <property type="entry name" value="DEXDc"/>
    <property type="match status" value="1"/>
</dbReference>
<dbReference type="AlphaFoldDB" id="A0A9W9EML3"/>
<dbReference type="Pfam" id="PF00271">
    <property type="entry name" value="Helicase_C"/>
    <property type="match status" value="1"/>
</dbReference>
<comment type="similarity">
    <text evidence="11">Belongs to the DEAD box helicase family. DDX47/RRP3 subfamily.</text>
</comment>
<dbReference type="PANTHER" id="PTHR47959">
    <property type="entry name" value="ATP-DEPENDENT RNA HELICASE RHLE-RELATED"/>
    <property type="match status" value="1"/>
</dbReference>
<keyword evidence="9" id="KW-0539">Nucleus</keyword>
<protein>
    <recommendedName>
        <fullName evidence="14">ATP-dependent rRNA helicase RRP3</fullName>
        <ecNumber evidence="2">3.6.4.13</ecNumber>
    </recommendedName>
    <alternativeName>
        <fullName evidence="13">ATP-dependent rRNA helicase rrp3</fullName>
    </alternativeName>
</protein>
<dbReference type="SUPFAM" id="SSF52540">
    <property type="entry name" value="P-loop containing nucleoside triphosphate hydrolases"/>
    <property type="match status" value="1"/>
</dbReference>
<evidence type="ECO:0000256" key="14">
    <source>
        <dbReference type="ARBA" id="ARBA00024398"/>
    </source>
</evidence>
<dbReference type="RefSeq" id="XP_056507828.1">
    <property type="nucleotide sequence ID" value="XM_056659535.1"/>
</dbReference>
<proteinExistence type="inferred from homology"/>
<feature type="short sequence motif" description="Q motif" evidence="16">
    <location>
        <begin position="37"/>
        <end position="65"/>
    </location>
</feature>
<keyword evidence="5 17" id="KW-0378">Hydrolase</keyword>
<evidence type="ECO:0000256" key="3">
    <source>
        <dbReference type="ARBA" id="ARBA00022517"/>
    </source>
</evidence>
<evidence type="ECO:0000256" key="7">
    <source>
        <dbReference type="ARBA" id="ARBA00022840"/>
    </source>
</evidence>
<keyword evidence="23" id="KW-1185">Reference proteome</keyword>
<name>A0A9W9EML3_9EURO</name>
<dbReference type="EC" id="3.6.4.13" evidence="2"/>
<keyword evidence="8" id="KW-0694">RNA-binding</keyword>
<reference evidence="22" key="1">
    <citation type="submission" date="2022-11" db="EMBL/GenBank/DDBJ databases">
        <authorList>
            <person name="Petersen C."/>
        </authorList>
    </citation>
    <scope>NUCLEOTIDE SEQUENCE</scope>
    <source>
        <strain evidence="22">IBT 34128</strain>
    </source>
</reference>
<dbReference type="Gene3D" id="3.40.50.300">
    <property type="entry name" value="P-loop containing nucleotide triphosphate hydrolases"/>
    <property type="match status" value="2"/>
</dbReference>
<evidence type="ECO:0000313" key="22">
    <source>
        <dbReference type="EMBL" id="KAJ5084431.1"/>
    </source>
</evidence>
<evidence type="ECO:0000256" key="8">
    <source>
        <dbReference type="ARBA" id="ARBA00022884"/>
    </source>
</evidence>
<dbReference type="PANTHER" id="PTHR47959:SF20">
    <property type="entry name" value="RNA HELICASE"/>
    <property type="match status" value="1"/>
</dbReference>
<dbReference type="PROSITE" id="PS51194">
    <property type="entry name" value="HELICASE_CTER"/>
    <property type="match status" value="1"/>
</dbReference>
<feature type="compositionally biased region" description="Basic and acidic residues" evidence="18">
    <location>
        <begin position="448"/>
        <end position="457"/>
    </location>
</feature>
<dbReference type="InterPro" id="IPR000629">
    <property type="entry name" value="RNA-helicase_DEAD-box_CS"/>
</dbReference>
<dbReference type="CDD" id="cd18787">
    <property type="entry name" value="SF2_C_DEAD"/>
    <property type="match status" value="1"/>
</dbReference>
<evidence type="ECO:0000313" key="23">
    <source>
        <dbReference type="Proteomes" id="UP001141434"/>
    </source>
</evidence>
<evidence type="ECO:0000256" key="11">
    <source>
        <dbReference type="ARBA" id="ARBA00024350"/>
    </source>
</evidence>
<evidence type="ECO:0000256" key="2">
    <source>
        <dbReference type="ARBA" id="ARBA00012552"/>
    </source>
</evidence>
<feature type="region of interest" description="Disordered" evidence="18">
    <location>
        <begin position="428"/>
        <end position="457"/>
    </location>
</feature>
<organism evidence="22 23">
    <name type="scientific">Penicillium alfredii</name>
    <dbReference type="NCBI Taxonomy" id="1506179"/>
    <lineage>
        <taxon>Eukaryota</taxon>
        <taxon>Fungi</taxon>
        <taxon>Dikarya</taxon>
        <taxon>Ascomycota</taxon>
        <taxon>Pezizomycotina</taxon>
        <taxon>Eurotiomycetes</taxon>
        <taxon>Eurotiomycetidae</taxon>
        <taxon>Eurotiales</taxon>
        <taxon>Aspergillaceae</taxon>
        <taxon>Penicillium</taxon>
    </lineage>
</organism>
<dbReference type="GO" id="GO:0010467">
    <property type="term" value="P:gene expression"/>
    <property type="evidence" value="ECO:0007669"/>
    <property type="project" value="UniProtKB-ARBA"/>
</dbReference>
<feature type="domain" description="Helicase C-terminal" evidence="20">
    <location>
        <begin position="267"/>
        <end position="411"/>
    </location>
</feature>
<keyword evidence="6 17" id="KW-0347">Helicase</keyword>
<dbReference type="Pfam" id="PF00270">
    <property type="entry name" value="DEAD"/>
    <property type="match status" value="1"/>
</dbReference>
<feature type="domain" description="Helicase ATP-binding" evidence="19">
    <location>
        <begin position="68"/>
        <end position="239"/>
    </location>
</feature>
<comment type="function">
    <text evidence="10">ATP-dependent rRNA helicase required for pre-ribosomal RNA processing. Involved in the maturation of the 35S-pre-rRNA and to its cleavage to mature 18S rRNA.</text>
</comment>
<dbReference type="PROSITE" id="PS51192">
    <property type="entry name" value="HELICASE_ATP_BIND_1"/>
    <property type="match status" value="1"/>
</dbReference>
<evidence type="ECO:0000256" key="10">
    <source>
        <dbReference type="ARBA" id="ARBA00024301"/>
    </source>
</evidence>
<dbReference type="GO" id="GO:0005634">
    <property type="term" value="C:nucleus"/>
    <property type="evidence" value="ECO:0007669"/>
    <property type="project" value="UniProtKB-SubCell"/>
</dbReference>
<feature type="domain" description="DEAD-box RNA helicase Q" evidence="21">
    <location>
        <begin position="37"/>
        <end position="65"/>
    </location>
</feature>
<evidence type="ECO:0000256" key="13">
    <source>
        <dbReference type="ARBA" id="ARBA00024394"/>
    </source>
</evidence>
<gene>
    <name evidence="22" type="ORF">NUU61_009010</name>
</gene>
<feature type="compositionally biased region" description="Basic residues" evidence="18">
    <location>
        <begin position="437"/>
        <end position="447"/>
    </location>
</feature>
<dbReference type="OrthoDB" id="10261904at2759"/>
<evidence type="ECO:0000259" key="20">
    <source>
        <dbReference type="PROSITE" id="PS51194"/>
    </source>
</evidence>
<dbReference type="GO" id="GO:0003723">
    <property type="term" value="F:RNA binding"/>
    <property type="evidence" value="ECO:0007669"/>
    <property type="project" value="UniProtKB-KW"/>
</dbReference>
<keyword evidence="4 17" id="KW-0547">Nucleotide-binding</keyword>
<evidence type="ECO:0000256" key="12">
    <source>
        <dbReference type="ARBA" id="ARBA00024374"/>
    </source>
</evidence>
<dbReference type="SMART" id="SM00490">
    <property type="entry name" value="HELICc"/>
    <property type="match status" value="1"/>
</dbReference>
<dbReference type="Proteomes" id="UP001141434">
    <property type="component" value="Unassembled WGS sequence"/>
</dbReference>
<comment type="subcellular location">
    <subcellularLocation>
        <location evidence="1">Nucleus</location>
    </subcellularLocation>
</comment>
<reference evidence="22" key="2">
    <citation type="journal article" date="2023" name="IMA Fungus">
        <title>Comparative genomic study of the Penicillium genus elucidates a diverse pangenome and 15 lateral gene transfer events.</title>
        <authorList>
            <person name="Petersen C."/>
            <person name="Sorensen T."/>
            <person name="Nielsen M.R."/>
            <person name="Sondergaard T.E."/>
            <person name="Sorensen J.L."/>
            <person name="Fitzpatrick D.A."/>
            <person name="Frisvad J.C."/>
            <person name="Nielsen K.L."/>
        </authorList>
    </citation>
    <scope>NUCLEOTIDE SEQUENCE</scope>
    <source>
        <strain evidence="22">IBT 34128</strain>
    </source>
</reference>
<evidence type="ECO:0000256" key="15">
    <source>
        <dbReference type="ARBA" id="ARBA00047984"/>
    </source>
</evidence>
<dbReference type="InterPro" id="IPR001650">
    <property type="entry name" value="Helicase_C-like"/>
</dbReference>
<dbReference type="GO" id="GO:0042254">
    <property type="term" value="P:ribosome biogenesis"/>
    <property type="evidence" value="ECO:0007669"/>
    <property type="project" value="UniProtKB-KW"/>
</dbReference>
<dbReference type="GO" id="GO:0016787">
    <property type="term" value="F:hydrolase activity"/>
    <property type="evidence" value="ECO:0007669"/>
    <property type="project" value="UniProtKB-KW"/>
</dbReference>
<accession>A0A9W9EML3</accession>
<comment type="subunit">
    <text evidence="12">Interacts with the SSU processome.</text>
</comment>
<feature type="region of interest" description="Disordered" evidence="18">
    <location>
        <begin position="1"/>
        <end position="36"/>
    </location>
</feature>
<dbReference type="InterPro" id="IPR014014">
    <property type="entry name" value="RNA_helicase_DEAD_Q_motif"/>
</dbReference>
<dbReference type="InterPro" id="IPR014001">
    <property type="entry name" value="Helicase_ATP-bd"/>
</dbReference>
<dbReference type="EMBL" id="JAPMSZ010000011">
    <property type="protein sequence ID" value="KAJ5084431.1"/>
    <property type="molecule type" value="Genomic_DNA"/>
</dbReference>
<keyword evidence="7 17" id="KW-0067">ATP-binding</keyword>
<evidence type="ECO:0000256" key="18">
    <source>
        <dbReference type="SAM" id="MobiDB-lite"/>
    </source>
</evidence>
<dbReference type="InterPro" id="IPR050079">
    <property type="entry name" value="DEAD_box_RNA_helicase"/>
</dbReference>
<sequence length="457" mass="50460">MPAIKKRKVERETHVDVGASDASSQNDESSETPAAPKSFRELGIIDSLCEACDTLGYKAPTPIQSESIPPALQGRDLIGLAETGSGKTAAFALPILQALMDKPQSLFGLVLAPTRELAYQTSLAFEALGSTINVRTAVIVGGMDMVPQSIALGKKPHIIVATPGRLLDHLENTKGFSLRNLKYLVMDEADRLLDMDFGPILDKILKVLPRERRTFLFSATLSSKVESLQRASLSNPQRISISSNKYQTVSTLQQYFLLRPHKHKDIYLVYLLNEFAGQSVIIFTRTVHETQRMAFLLRALGFGAIPLHGQLSQSARLGALGKFRSRSRNILVATDVAARGLDIPSVDLVLNYDLPTDSKTYIHRVGRTARAGKSGVAISFTSQYDFEILKRVEGALGKELPEYDAPKDEAMVMAERVGEAQRQAIMEMKNFDEKRGSRGKQFGRGKHSREEMDREEG</sequence>
<dbReference type="GO" id="GO:0005524">
    <property type="term" value="F:ATP binding"/>
    <property type="evidence" value="ECO:0007669"/>
    <property type="project" value="UniProtKB-KW"/>
</dbReference>
<evidence type="ECO:0000256" key="16">
    <source>
        <dbReference type="PROSITE-ProRule" id="PRU00552"/>
    </source>
</evidence>
<dbReference type="GO" id="GO:0005829">
    <property type="term" value="C:cytosol"/>
    <property type="evidence" value="ECO:0007669"/>
    <property type="project" value="TreeGrafter"/>
</dbReference>
<evidence type="ECO:0000256" key="17">
    <source>
        <dbReference type="RuleBase" id="RU000492"/>
    </source>
</evidence>
<evidence type="ECO:0000256" key="6">
    <source>
        <dbReference type="ARBA" id="ARBA00022806"/>
    </source>
</evidence>
<evidence type="ECO:0000256" key="1">
    <source>
        <dbReference type="ARBA" id="ARBA00004123"/>
    </source>
</evidence>
<dbReference type="InterPro" id="IPR011545">
    <property type="entry name" value="DEAD/DEAH_box_helicase_dom"/>
</dbReference>
<comment type="caution">
    <text evidence="22">The sequence shown here is derived from an EMBL/GenBank/DDBJ whole genome shotgun (WGS) entry which is preliminary data.</text>
</comment>
<dbReference type="CDD" id="cd17954">
    <property type="entry name" value="DEADc_DDX47"/>
    <property type="match status" value="1"/>
</dbReference>
<dbReference type="GeneID" id="81398704"/>
<dbReference type="InterPro" id="IPR027417">
    <property type="entry name" value="P-loop_NTPase"/>
</dbReference>